<evidence type="ECO:0000313" key="1">
    <source>
        <dbReference type="EMBL" id="MDR6218663.1"/>
    </source>
</evidence>
<gene>
    <name evidence="1" type="ORF">J2Y00_002260</name>
</gene>
<proteinExistence type="predicted"/>
<dbReference type="AlphaFoldDB" id="A0AAE3XD13"/>
<name>A0AAE3XD13_9DEIO</name>
<dbReference type="EMBL" id="JAVDQK010000005">
    <property type="protein sequence ID" value="MDR6218663.1"/>
    <property type="molecule type" value="Genomic_DNA"/>
</dbReference>
<dbReference type="Proteomes" id="UP001185331">
    <property type="component" value="Unassembled WGS sequence"/>
</dbReference>
<organism evidence="1 2">
    <name type="scientific">Deinococcus soli</name>
    <name type="common">ex Cha et al. 2016</name>
    <dbReference type="NCBI Taxonomy" id="1309411"/>
    <lineage>
        <taxon>Bacteria</taxon>
        <taxon>Thermotogati</taxon>
        <taxon>Deinococcota</taxon>
        <taxon>Deinococci</taxon>
        <taxon>Deinococcales</taxon>
        <taxon>Deinococcaceae</taxon>
        <taxon>Deinococcus</taxon>
    </lineage>
</organism>
<sequence>MRTPDGLTPDAPAFPDAPCPAWIVTPTAAEAARIASWQPWRDNRACIEQLSDHNPALLASLVFTHGPRLPALVLREVVRAVRHAWSELDDPGMAKAAFTAALEHHEAAVQEQAFKGLADMLMDGFLDVRFLLVDRIGRLDQRLAPYWEVLYRSLLRPEESPAYA</sequence>
<dbReference type="RefSeq" id="WP_309853146.1">
    <property type="nucleotide sequence ID" value="NZ_JAVDQJ010000004.1"/>
</dbReference>
<evidence type="ECO:0000313" key="2">
    <source>
        <dbReference type="Proteomes" id="UP001185331"/>
    </source>
</evidence>
<comment type="caution">
    <text evidence="1">The sequence shown here is derived from an EMBL/GenBank/DDBJ whole genome shotgun (WGS) entry which is preliminary data.</text>
</comment>
<accession>A0AAE3XD13</accession>
<reference evidence="1" key="1">
    <citation type="submission" date="2023-07" db="EMBL/GenBank/DDBJ databases">
        <title>Sorghum-associated microbial communities from plants grown in Nebraska, USA.</title>
        <authorList>
            <person name="Schachtman D."/>
        </authorList>
    </citation>
    <scope>NUCLEOTIDE SEQUENCE</scope>
    <source>
        <strain evidence="1">BE330</strain>
    </source>
</reference>
<protein>
    <submittedName>
        <fullName evidence="1">Uncharacterized protein</fullName>
    </submittedName>
</protein>